<dbReference type="InterPro" id="IPR020449">
    <property type="entry name" value="Tscrpt_reg_AraC-type_HTH"/>
</dbReference>
<evidence type="ECO:0000259" key="4">
    <source>
        <dbReference type="PROSITE" id="PS01124"/>
    </source>
</evidence>
<accession>A0A1G4W933</accession>
<dbReference type="STRING" id="1502745.SAMN02799620_02550"/>
<dbReference type="PROSITE" id="PS01124">
    <property type="entry name" value="HTH_ARAC_FAMILY_2"/>
    <property type="match status" value="1"/>
</dbReference>
<dbReference type="Proteomes" id="UP000199707">
    <property type="component" value="Unassembled WGS sequence"/>
</dbReference>
<dbReference type="InterPro" id="IPR050204">
    <property type="entry name" value="AraC_XylS_family_regulators"/>
</dbReference>
<keyword evidence="1" id="KW-0805">Transcription regulation</keyword>
<evidence type="ECO:0000313" key="6">
    <source>
        <dbReference type="EMBL" id="SCX18731.1"/>
    </source>
</evidence>
<proteinExistence type="predicted"/>
<keyword evidence="3" id="KW-0804">Transcription</keyword>
<feature type="domain" description="HTH araC/xylS-type" evidence="4">
    <location>
        <begin position="162"/>
        <end position="261"/>
    </location>
</feature>
<dbReference type="PANTHER" id="PTHR46796">
    <property type="entry name" value="HTH-TYPE TRANSCRIPTIONAL ACTIVATOR RHAS-RELATED"/>
    <property type="match status" value="1"/>
</dbReference>
<evidence type="ECO:0000313" key="7">
    <source>
        <dbReference type="Proteomes" id="UP000199707"/>
    </source>
</evidence>
<dbReference type="SMART" id="SM00342">
    <property type="entry name" value="HTH_ARAC"/>
    <property type="match status" value="1"/>
</dbReference>
<dbReference type="Gene3D" id="1.10.10.60">
    <property type="entry name" value="Homeodomain-like"/>
    <property type="match status" value="1"/>
</dbReference>
<keyword evidence="2 6" id="KW-0238">DNA-binding</keyword>
<evidence type="ECO:0000313" key="8">
    <source>
        <dbReference type="Proteomes" id="UP000515498"/>
    </source>
</evidence>
<dbReference type="Pfam" id="PF20240">
    <property type="entry name" value="DUF6597"/>
    <property type="match status" value="1"/>
</dbReference>
<sequence length="285" mass="31447">MTGPRLYRPGPALAEVVDYYGYWERAAGEPHRSRALPRGAATVVIDVSGRAQVDFYAGDGCTRLEVPSAFIVGAGTNSYITGIDAAQTVMTVHFKPAGALGFLGTGMGALENVCAGLVDVWGRPAAQLHEQLLDARTARDRITLVEAFLRERRRLHQRRPSAEIMAVLRSVESDPSVRISQVRAEMGWSARRLADRFRAEVGLTPKAYQRVRRLQGALRRLDGNAGRGADIAADLGYFDQSHFVREFREFTGMTPSQYADRRSWLPSHVELGQKYPSHAGRHGQG</sequence>
<dbReference type="InterPro" id="IPR018060">
    <property type="entry name" value="HTH_AraC"/>
</dbReference>
<evidence type="ECO:0000256" key="2">
    <source>
        <dbReference type="ARBA" id="ARBA00023125"/>
    </source>
</evidence>
<dbReference type="AlphaFoldDB" id="A0A1G4W933"/>
<protein>
    <submittedName>
        <fullName evidence="6">AraC-type DNA-binding protein</fullName>
    </submittedName>
    <submittedName>
        <fullName evidence="5">Helix-turn-helix transcriptional regulator</fullName>
    </submittedName>
</protein>
<name>A0A1G4W933_9MYCO</name>
<gene>
    <name evidence="5" type="ORF">HZU40_20650</name>
    <name evidence="6" type="ORF">SAMN02799620_02550</name>
</gene>
<dbReference type="RefSeq" id="WP_090358139.1">
    <property type="nucleotide sequence ID" value="NZ_CP059894.1"/>
</dbReference>
<dbReference type="SUPFAM" id="SSF46689">
    <property type="entry name" value="Homeodomain-like"/>
    <property type="match status" value="1"/>
</dbReference>
<dbReference type="PRINTS" id="PR00032">
    <property type="entry name" value="HTHARAC"/>
</dbReference>
<dbReference type="InterPro" id="IPR009057">
    <property type="entry name" value="Homeodomain-like_sf"/>
</dbReference>
<evidence type="ECO:0000313" key="5">
    <source>
        <dbReference type="EMBL" id="QNJ96242.1"/>
    </source>
</evidence>
<dbReference type="Pfam" id="PF12833">
    <property type="entry name" value="HTH_18"/>
    <property type="match status" value="1"/>
</dbReference>
<dbReference type="GO" id="GO:0043565">
    <property type="term" value="F:sequence-specific DNA binding"/>
    <property type="evidence" value="ECO:0007669"/>
    <property type="project" value="InterPro"/>
</dbReference>
<reference evidence="5 8" key="3">
    <citation type="submission" date="2020-07" db="EMBL/GenBank/DDBJ databases">
        <title>Draft genome sequence of four isobutane-metabolizing strains capable of cometabolically degrading diverse ether contaminants.</title>
        <authorList>
            <person name="Chen W."/>
            <person name="Faulkner N."/>
            <person name="Smith C."/>
            <person name="Hyman M."/>
        </authorList>
    </citation>
    <scope>NUCLEOTIDE SEQUENCE [LARGE SCALE GENOMIC DNA]</scope>
    <source>
        <strain evidence="5 8">2A</strain>
    </source>
</reference>
<evidence type="ECO:0000256" key="3">
    <source>
        <dbReference type="ARBA" id="ARBA00023163"/>
    </source>
</evidence>
<reference evidence="7" key="1">
    <citation type="submission" date="2016-10" db="EMBL/GenBank/DDBJ databases">
        <authorList>
            <person name="Varghese N."/>
            <person name="Submissions S."/>
        </authorList>
    </citation>
    <scope>NUCLEOTIDE SEQUENCE [LARGE SCALE GENOMIC DNA]</scope>
    <source>
        <strain evidence="7">UNC267MFSha1.1M11</strain>
    </source>
</reference>
<organism evidence="6 7">
    <name type="scientific">Mycolicibacterium fluoranthenivorans</name>
    <dbReference type="NCBI Taxonomy" id="258505"/>
    <lineage>
        <taxon>Bacteria</taxon>
        <taxon>Bacillati</taxon>
        <taxon>Actinomycetota</taxon>
        <taxon>Actinomycetes</taxon>
        <taxon>Mycobacteriales</taxon>
        <taxon>Mycobacteriaceae</taxon>
        <taxon>Mycolicibacterium</taxon>
    </lineage>
</organism>
<dbReference type="GO" id="GO:0003700">
    <property type="term" value="F:DNA-binding transcription factor activity"/>
    <property type="evidence" value="ECO:0007669"/>
    <property type="project" value="InterPro"/>
</dbReference>
<dbReference type="InterPro" id="IPR046532">
    <property type="entry name" value="DUF6597"/>
</dbReference>
<dbReference type="Proteomes" id="UP000515498">
    <property type="component" value="Chromosome"/>
</dbReference>
<dbReference type="EMBL" id="FMUB01000005">
    <property type="protein sequence ID" value="SCX18731.1"/>
    <property type="molecule type" value="Genomic_DNA"/>
</dbReference>
<reference evidence="6" key="2">
    <citation type="submission" date="2016-10" db="EMBL/GenBank/DDBJ databases">
        <authorList>
            <person name="de Groot N.N."/>
        </authorList>
    </citation>
    <scope>NUCLEOTIDE SEQUENCE [LARGE SCALE GENOMIC DNA]</scope>
    <source>
        <strain evidence="6">UNC267MFSha1.1M11</strain>
    </source>
</reference>
<evidence type="ECO:0000256" key="1">
    <source>
        <dbReference type="ARBA" id="ARBA00023015"/>
    </source>
</evidence>
<dbReference type="KEGG" id="mflu:HZU40_20650"/>
<dbReference type="EMBL" id="CP059894">
    <property type="protein sequence ID" value="QNJ96242.1"/>
    <property type="molecule type" value="Genomic_DNA"/>
</dbReference>